<name>A0ABQ9I402_9NEOP</name>
<evidence type="ECO:0000313" key="1">
    <source>
        <dbReference type="EMBL" id="KAJ8891386.1"/>
    </source>
</evidence>
<sequence>MSHRKCAICDKTLEDGTKTTIVKERRLKFFVEASKKRRDGKVVLFKRNTQIEVHDKCRKQYINKKLIATYMKKSQETAESPQLSSSLPDFAFKTLFFVWRGVLRLARNHNDDFRRSIVHRVKPVNDLVAADAQYHLLCMKTLHQPP</sequence>
<organism evidence="1 2">
    <name type="scientific">Dryococelus australis</name>
    <dbReference type="NCBI Taxonomy" id="614101"/>
    <lineage>
        <taxon>Eukaryota</taxon>
        <taxon>Metazoa</taxon>
        <taxon>Ecdysozoa</taxon>
        <taxon>Arthropoda</taxon>
        <taxon>Hexapoda</taxon>
        <taxon>Insecta</taxon>
        <taxon>Pterygota</taxon>
        <taxon>Neoptera</taxon>
        <taxon>Polyneoptera</taxon>
        <taxon>Phasmatodea</taxon>
        <taxon>Verophasmatodea</taxon>
        <taxon>Anareolatae</taxon>
        <taxon>Phasmatidae</taxon>
        <taxon>Eurycanthinae</taxon>
        <taxon>Dryococelus</taxon>
    </lineage>
</organism>
<keyword evidence="2" id="KW-1185">Reference proteome</keyword>
<reference evidence="1 2" key="1">
    <citation type="submission" date="2023-02" db="EMBL/GenBank/DDBJ databases">
        <title>LHISI_Scaffold_Assembly.</title>
        <authorList>
            <person name="Stuart O.P."/>
            <person name="Cleave R."/>
            <person name="Magrath M.J.L."/>
            <person name="Mikheyev A.S."/>
        </authorList>
    </citation>
    <scope>NUCLEOTIDE SEQUENCE [LARGE SCALE GENOMIC DNA]</scope>
    <source>
        <strain evidence="1">Daus_M_001</strain>
        <tissue evidence="1">Leg muscle</tissue>
    </source>
</reference>
<gene>
    <name evidence="1" type="ORF">PR048_010902</name>
</gene>
<evidence type="ECO:0000313" key="2">
    <source>
        <dbReference type="Proteomes" id="UP001159363"/>
    </source>
</evidence>
<proteinExistence type="predicted"/>
<accession>A0ABQ9I402</accession>
<dbReference type="Proteomes" id="UP001159363">
    <property type="component" value="Chromosome 3"/>
</dbReference>
<protein>
    <submittedName>
        <fullName evidence="1">Uncharacterized protein</fullName>
    </submittedName>
</protein>
<dbReference type="EMBL" id="JARBHB010000003">
    <property type="protein sequence ID" value="KAJ8891386.1"/>
    <property type="molecule type" value="Genomic_DNA"/>
</dbReference>
<comment type="caution">
    <text evidence="1">The sequence shown here is derived from an EMBL/GenBank/DDBJ whole genome shotgun (WGS) entry which is preliminary data.</text>
</comment>